<accession>A0A9P5U9G7</accession>
<organism evidence="1 2">
    <name type="scientific">Rhodocollybia butyracea</name>
    <dbReference type="NCBI Taxonomy" id="206335"/>
    <lineage>
        <taxon>Eukaryota</taxon>
        <taxon>Fungi</taxon>
        <taxon>Dikarya</taxon>
        <taxon>Basidiomycota</taxon>
        <taxon>Agaricomycotina</taxon>
        <taxon>Agaricomycetes</taxon>
        <taxon>Agaricomycetidae</taxon>
        <taxon>Agaricales</taxon>
        <taxon>Marasmiineae</taxon>
        <taxon>Omphalotaceae</taxon>
        <taxon>Rhodocollybia</taxon>
    </lineage>
</organism>
<dbReference type="InterPro" id="IPR039646">
    <property type="entry name" value="ZNHIT2"/>
</dbReference>
<evidence type="ECO:0000313" key="1">
    <source>
        <dbReference type="EMBL" id="KAF9070008.1"/>
    </source>
</evidence>
<proteinExistence type="predicted"/>
<comment type="caution">
    <text evidence="1">The sequence shown here is derived from an EMBL/GenBank/DDBJ whole genome shotgun (WGS) entry which is preliminary data.</text>
</comment>
<dbReference type="Gene3D" id="3.30.60.190">
    <property type="match status" value="1"/>
</dbReference>
<feature type="non-terminal residue" evidence="1">
    <location>
        <position position="350"/>
    </location>
</feature>
<dbReference type="CDD" id="cd23024">
    <property type="entry name" value="zf-HIT_ZNHIT2-3"/>
    <property type="match status" value="1"/>
</dbReference>
<dbReference type="PANTHER" id="PTHR15555">
    <property type="entry name" value="ZINC FINGER HIT DOMAIN CONTAINING PROTEIN 2 PROTEIN FON -RELATED"/>
    <property type="match status" value="1"/>
</dbReference>
<dbReference type="AlphaFoldDB" id="A0A9P5U9G7"/>
<dbReference type="OrthoDB" id="18412at2759"/>
<evidence type="ECO:0008006" key="3">
    <source>
        <dbReference type="Google" id="ProtNLM"/>
    </source>
</evidence>
<dbReference type="EMBL" id="JADNRY010000045">
    <property type="protein sequence ID" value="KAF9070008.1"/>
    <property type="molecule type" value="Genomic_DNA"/>
</dbReference>
<gene>
    <name evidence="1" type="ORF">BDP27DRAFT_1164080</name>
</gene>
<keyword evidence="2" id="KW-1185">Reference proteome</keyword>
<feature type="non-terminal residue" evidence="1">
    <location>
        <position position="1"/>
    </location>
</feature>
<dbReference type="SUPFAM" id="SSF144232">
    <property type="entry name" value="HIT/MYND zinc finger-like"/>
    <property type="match status" value="1"/>
</dbReference>
<dbReference type="Proteomes" id="UP000772434">
    <property type="component" value="Unassembled WGS sequence"/>
</dbReference>
<protein>
    <recommendedName>
        <fullName evidence="3">HIT-type domain-containing protein</fullName>
    </recommendedName>
</protein>
<evidence type="ECO:0000313" key="2">
    <source>
        <dbReference type="Proteomes" id="UP000772434"/>
    </source>
</evidence>
<dbReference type="PANTHER" id="PTHR15555:SF0">
    <property type="entry name" value="ZINC FINGER HIT DOMAIN-CONTAINING PROTEIN 2"/>
    <property type="match status" value="1"/>
</dbReference>
<reference evidence="1" key="1">
    <citation type="submission" date="2020-11" db="EMBL/GenBank/DDBJ databases">
        <authorList>
            <consortium name="DOE Joint Genome Institute"/>
            <person name="Ahrendt S."/>
            <person name="Riley R."/>
            <person name="Andreopoulos W."/>
            <person name="Labutti K."/>
            <person name="Pangilinan J."/>
            <person name="Ruiz-Duenas F.J."/>
            <person name="Barrasa J.M."/>
            <person name="Sanchez-Garcia M."/>
            <person name="Camarero S."/>
            <person name="Miyauchi S."/>
            <person name="Serrano A."/>
            <person name="Linde D."/>
            <person name="Babiker R."/>
            <person name="Drula E."/>
            <person name="Ayuso-Fernandez I."/>
            <person name="Pacheco R."/>
            <person name="Padilla G."/>
            <person name="Ferreira P."/>
            <person name="Barriuso J."/>
            <person name="Kellner H."/>
            <person name="Castanera R."/>
            <person name="Alfaro M."/>
            <person name="Ramirez L."/>
            <person name="Pisabarro A.G."/>
            <person name="Kuo A."/>
            <person name="Tritt A."/>
            <person name="Lipzen A."/>
            <person name="He G."/>
            <person name="Yan M."/>
            <person name="Ng V."/>
            <person name="Cullen D."/>
            <person name="Martin F."/>
            <person name="Rosso M.-N."/>
            <person name="Henrissat B."/>
            <person name="Hibbett D."/>
            <person name="Martinez A.T."/>
            <person name="Grigoriev I.V."/>
        </authorList>
    </citation>
    <scope>NUCLEOTIDE SEQUENCE</scope>
    <source>
        <strain evidence="1">AH 40177</strain>
    </source>
</reference>
<name>A0A9P5U9G7_9AGAR</name>
<sequence>CRRQVSRYTCPECNLPYCSSTCFKSPASLSLAHTNCSEAFYKKQIEVDIRSESSKSAEERQKMLELLKRFEEDSLDDNMPDEEEEDDDDLADRFAEVDIASASPDSLWSLLTKTEQDKFIKALHDPSGNFAQELLHSEELEKESREPWWEASPGLTEDDDIQYGTKPELITIPSSMVKPLPSGPPLIYNLCSICIAYAFITRRLATSPLSSLDPTDSDYDEARRLFGQLVPFLLDRKSTVLHTTVSDAITDIWSRFDKSTLSTSTFSVLMQDTAILLRPLAIAVTTPTHNELASHPNRTPIYVLSDIYRLFQSQSAKPSPVSHKLLFYAAHVLATPPLVMRSLADDVAVR</sequence>